<sequence>MTTAEPAVHGAAGPAGHPLRGPAAGQRALRDVLGRYATGVAVVTTRHLGRPAGVTVNSFTSVSLDPPLVLWCLSATSGSRTAFTRAEHFAVNVLGAGQRDLCTRFTRPGDRFAGLPVDTGPHGLPLLPGAVAVLLCRRTSVLPAGDHLLLLGAVTDHAMSPGPALLFADGGYHAGPG</sequence>
<protein>
    <submittedName>
        <fullName evidence="4">Flavin_Reduct domain-containing protein</fullName>
    </submittedName>
</protein>
<dbReference type="Proteomes" id="UP001153328">
    <property type="component" value="Unassembled WGS sequence"/>
</dbReference>
<dbReference type="InterPro" id="IPR012349">
    <property type="entry name" value="Split_barrel_FMN-bd"/>
</dbReference>
<dbReference type="Gene3D" id="2.30.110.10">
    <property type="entry name" value="Electron Transport, Fmn-binding Protein, Chain A"/>
    <property type="match status" value="1"/>
</dbReference>
<dbReference type="RefSeq" id="WP_205042508.1">
    <property type="nucleotide sequence ID" value="NZ_CAJVAX010000012.1"/>
</dbReference>
<organism evidence="4 5">
    <name type="scientific">Actinacidiphila bryophytorum</name>
    <dbReference type="NCBI Taxonomy" id="1436133"/>
    <lineage>
        <taxon>Bacteria</taxon>
        <taxon>Bacillati</taxon>
        <taxon>Actinomycetota</taxon>
        <taxon>Actinomycetes</taxon>
        <taxon>Kitasatosporales</taxon>
        <taxon>Streptomycetaceae</taxon>
        <taxon>Actinacidiphila</taxon>
    </lineage>
</organism>
<dbReference type="GO" id="GO:0042602">
    <property type="term" value="F:riboflavin reductase (NADPH) activity"/>
    <property type="evidence" value="ECO:0007669"/>
    <property type="project" value="TreeGrafter"/>
</dbReference>
<dbReference type="Pfam" id="PF01613">
    <property type="entry name" value="Flavin_Reduct"/>
    <property type="match status" value="1"/>
</dbReference>
<evidence type="ECO:0000256" key="1">
    <source>
        <dbReference type="ARBA" id="ARBA00023002"/>
    </source>
</evidence>
<accession>A0A9W4E9E5</accession>
<evidence type="ECO:0000259" key="3">
    <source>
        <dbReference type="SMART" id="SM00903"/>
    </source>
</evidence>
<name>A0A9W4E9E5_9ACTN</name>
<dbReference type="InterPro" id="IPR050268">
    <property type="entry name" value="NADH-dep_flavin_reductase"/>
</dbReference>
<gene>
    <name evidence="4" type="ORF">SBRY_20396</name>
</gene>
<dbReference type="GO" id="GO:0010181">
    <property type="term" value="F:FMN binding"/>
    <property type="evidence" value="ECO:0007669"/>
    <property type="project" value="InterPro"/>
</dbReference>
<comment type="caution">
    <text evidence="4">The sequence shown here is derived from an EMBL/GenBank/DDBJ whole genome shotgun (WGS) entry which is preliminary data.</text>
</comment>
<dbReference type="PANTHER" id="PTHR30466">
    <property type="entry name" value="FLAVIN REDUCTASE"/>
    <property type="match status" value="1"/>
</dbReference>
<feature type="region of interest" description="Disordered" evidence="2">
    <location>
        <begin position="1"/>
        <end position="24"/>
    </location>
</feature>
<dbReference type="InterPro" id="IPR002563">
    <property type="entry name" value="Flavin_Rdtase-like_dom"/>
</dbReference>
<evidence type="ECO:0000313" key="4">
    <source>
        <dbReference type="EMBL" id="CAG7627743.1"/>
    </source>
</evidence>
<keyword evidence="1" id="KW-0560">Oxidoreductase</keyword>
<evidence type="ECO:0000313" key="5">
    <source>
        <dbReference type="Proteomes" id="UP001153328"/>
    </source>
</evidence>
<evidence type="ECO:0000256" key="2">
    <source>
        <dbReference type="SAM" id="MobiDB-lite"/>
    </source>
</evidence>
<reference evidence="4" key="1">
    <citation type="submission" date="2021-06" db="EMBL/GenBank/DDBJ databases">
        <authorList>
            <person name="Arsene-Ploetze F."/>
        </authorList>
    </citation>
    <scope>NUCLEOTIDE SEQUENCE</scope>
    <source>
        <strain evidence="4">SBRY1</strain>
    </source>
</reference>
<dbReference type="SMART" id="SM00903">
    <property type="entry name" value="Flavin_Reduct"/>
    <property type="match status" value="1"/>
</dbReference>
<dbReference type="EMBL" id="CAJVAX010000012">
    <property type="protein sequence ID" value="CAG7627743.1"/>
    <property type="molecule type" value="Genomic_DNA"/>
</dbReference>
<dbReference type="SUPFAM" id="SSF50475">
    <property type="entry name" value="FMN-binding split barrel"/>
    <property type="match status" value="1"/>
</dbReference>
<dbReference type="PANTHER" id="PTHR30466:SF1">
    <property type="entry name" value="FMN REDUCTASE (NADH) RUTF"/>
    <property type="match status" value="1"/>
</dbReference>
<proteinExistence type="predicted"/>
<dbReference type="AlphaFoldDB" id="A0A9W4E9E5"/>
<keyword evidence="5" id="KW-1185">Reference proteome</keyword>
<feature type="domain" description="Flavin reductase like" evidence="3">
    <location>
        <begin position="33"/>
        <end position="174"/>
    </location>
</feature>